<sequence length="269" mass="31292">MNSKFFNIPKYAVTTLLFIYLLLSHLTFAQNNSWPKKQDEIRKVLMKAGRWESSNGVFIEFFNGGKVDFHEESEPVIHGVGTYTVDDKFITINLENAEDERLKGQIHKCSYGFKEHNYLPKQFIRCSIEDIDSSNYEAYNQQSRNPKGIHFELDQIKMITTGLEKVTVNFDSYFRKAPNTKGEIIPFNQLSSEECMEDILSDKGRSGIKQQVRLPKGYKVEAIAKTVETYQIEKWNNHWYYVSTSVGCYGDINTTYGWIFGQFLDFDKK</sequence>
<keyword evidence="2" id="KW-1185">Reference proteome</keyword>
<dbReference type="Proteomes" id="UP000012313">
    <property type="component" value="Unassembled WGS sequence"/>
</dbReference>
<dbReference type="AlphaFoldDB" id="N1WHS6"/>
<dbReference type="EMBL" id="AOHC02000041">
    <property type="protein sequence ID" value="EMY76882.1"/>
    <property type="molecule type" value="Genomic_DNA"/>
</dbReference>
<evidence type="ECO:0000313" key="2">
    <source>
        <dbReference type="Proteomes" id="UP000012313"/>
    </source>
</evidence>
<dbReference type="OrthoDB" id="343589at2"/>
<comment type="caution">
    <text evidence="1">The sequence shown here is derived from an EMBL/GenBank/DDBJ whole genome shotgun (WGS) entry which is preliminary data.</text>
</comment>
<dbReference type="STRING" id="1218598.LEP1GSC060_3473"/>
<evidence type="ECO:0000313" key="1">
    <source>
        <dbReference type="EMBL" id="EMY76882.1"/>
    </source>
</evidence>
<gene>
    <name evidence="1" type="ORF">LEP1GSC060_3473</name>
</gene>
<protein>
    <submittedName>
        <fullName evidence="1">Uncharacterized protein</fullName>
    </submittedName>
</protein>
<accession>N1WHS6</accession>
<reference evidence="1" key="1">
    <citation type="submission" date="2013-03" db="EMBL/GenBank/DDBJ databases">
        <authorList>
            <person name="Harkins D.M."/>
            <person name="Durkin A.S."/>
            <person name="Brinkac L.M."/>
            <person name="Haft D.H."/>
            <person name="Selengut J.D."/>
            <person name="Sanka R."/>
            <person name="DePew J."/>
            <person name="Purushe J."/>
            <person name="Hartskeerl R.A."/>
            <person name="Ahmed A."/>
            <person name="van der Linden H."/>
            <person name="Goris M.G.A."/>
            <person name="Vinetz J.M."/>
            <person name="Sutton G.G."/>
            <person name="Nierman W.C."/>
            <person name="Fouts D.E."/>
        </authorList>
    </citation>
    <scope>NUCLEOTIDE SEQUENCE [LARGE SCALE GENOMIC DNA]</scope>
    <source>
        <strain evidence="1">ICFT</strain>
    </source>
</reference>
<organism evidence="1 2">
    <name type="scientific">Leptospira weilii serovar Ranarum str. ICFT</name>
    <dbReference type="NCBI Taxonomy" id="1218598"/>
    <lineage>
        <taxon>Bacteria</taxon>
        <taxon>Pseudomonadati</taxon>
        <taxon>Spirochaetota</taxon>
        <taxon>Spirochaetia</taxon>
        <taxon>Leptospirales</taxon>
        <taxon>Leptospiraceae</taxon>
        <taxon>Leptospira</taxon>
    </lineage>
</organism>
<proteinExistence type="predicted"/>
<dbReference type="RefSeq" id="WP_003006321.1">
    <property type="nucleotide sequence ID" value="NZ_AOHC02000041.1"/>
</dbReference>
<name>N1WHS6_9LEPT</name>